<proteinExistence type="predicted"/>
<organism evidence="1 2">
    <name type="scientific">Clonostachys rosea f. rosea IK726</name>
    <dbReference type="NCBI Taxonomy" id="1349383"/>
    <lineage>
        <taxon>Eukaryota</taxon>
        <taxon>Fungi</taxon>
        <taxon>Dikarya</taxon>
        <taxon>Ascomycota</taxon>
        <taxon>Pezizomycotina</taxon>
        <taxon>Sordariomycetes</taxon>
        <taxon>Hypocreomycetidae</taxon>
        <taxon>Hypocreales</taxon>
        <taxon>Bionectriaceae</taxon>
        <taxon>Clonostachys</taxon>
    </lineage>
</organism>
<reference evidence="1" key="1">
    <citation type="submission" date="2020-04" db="EMBL/GenBank/DDBJ databases">
        <authorList>
            <person name="Broberg M."/>
        </authorList>
    </citation>
    <scope>NUCLEOTIDE SEQUENCE</scope>
</reference>
<reference evidence="1" key="2">
    <citation type="submission" date="2021-10" db="EMBL/GenBank/DDBJ databases">
        <authorList>
            <person name="Piombo E."/>
        </authorList>
    </citation>
    <scope>NUCLEOTIDE SEQUENCE</scope>
</reference>
<dbReference type="EMBL" id="CADEHS020000205">
    <property type="protein sequence ID" value="CAG9950900.1"/>
    <property type="molecule type" value="Genomic_DNA"/>
</dbReference>
<comment type="caution">
    <text evidence="1">The sequence shown here is derived from an EMBL/GenBank/DDBJ whole genome shotgun (WGS) entry which is preliminary data.</text>
</comment>
<protein>
    <submittedName>
        <fullName evidence="1">Uncharacterized protein</fullName>
    </submittedName>
</protein>
<evidence type="ECO:0000313" key="2">
    <source>
        <dbReference type="Proteomes" id="UP000836387"/>
    </source>
</evidence>
<dbReference type="Proteomes" id="UP000836387">
    <property type="component" value="Unassembled WGS sequence"/>
</dbReference>
<accession>A0ACA9UCB2</accession>
<name>A0ACA9UCB2_BIOOC</name>
<evidence type="ECO:0000313" key="1">
    <source>
        <dbReference type="EMBL" id="CAG9950900.1"/>
    </source>
</evidence>
<keyword evidence="2" id="KW-1185">Reference proteome</keyword>
<gene>
    <name evidence="1" type="ORF">CRV2_00021714</name>
</gene>
<sequence>MSWRRFFQHDSSPLSAFDLYLDPHVSLGRRRQLLLALVRTPAQLIGLRFLLGVFEAGFTLPARSALSDFDMVTAIPHIISAAVFSGAFGSLISAGITSGLDGVHGIAGWRWLFIVEGVTTWRGSFDLPFILLDYPQTTKKFTQEERDIAYYRLLEDGVFQSYQ</sequence>